<gene>
    <name evidence="3" type="ORF">SAMN05428964_105269</name>
</gene>
<protein>
    <submittedName>
        <fullName evidence="3">Type II secretory pathway, pseudopilin PulG</fullName>
    </submittedName>
</protein>
<dbReference type="EMBL" id="OBMM01000005">
    <property type="protein sequence ID" value="SOC27073.1"/>
    <property type="molecule type" value="Genomic_DNA"/>
</dbReference>
<dbReference type="RefSeq" id="WP_097052825.1">
    <property type="nucleotide sequence ID" value="NZ_OBMM01000005.1"/>
</dbReference>
<dbReference type="Proteomes" id="UP000219068">
    <property type="component" value="Unassembled WGS sequence"/>
</dbReference>
<keyword evidence="1" id="KW-1133">Transmembrane helix</keyword>
<sequence length="466" mass="49779">MVRFRKAHQKGITLLEVAVALGVSAFALLGVLALMSESNLQMRARATADRLAIVKEATRNYVRANYTDLVATATAGTPIIIPVGRASASDPVPSGPSGLPSLQGGGFLPSSYVDVNSYNQRHAVLIREPSTNVLEVMITTYGGQDIKDSDLGSIASKVGAEGGFIMDSPPDGTSGIIQGAFGGWRSAASLWTNGTATPEAGHLMATLGFDNGTVLSDFLYRYDIGVPEANRMHTDLDMDGSNIDAVSQLDAETIINNTGDDVEVNDGLSANQGIHIRNDFARIHGNNSLYWEDWGGGLFMQDANWLRSYGSIRTTGTMLAETEMLSPQFTDLDDNTFLVDPNGTSRVETVDATEMYVRNRSASVPVSALLPKYVPQEGYMRQHNETVPKPDCATGGEAKILLSLHRAAWGACTLNTSGGAMNICGNLGGGISIRAVDSGSSWRIAITTINNQINPLVLAQTYCYYP</sequence>
<accession>A0A285TX57</accession>
<keyword evidence="1" id="KW-0472">Membrane</keyword>
<proteinExistence type="predicted"/>
<evidence type="ECO:0000313" key="4">
    <source>
        <dbReference type="Proteomes" id="UP000219068"/>
    </source>
</evidence>
<evidence type="ECO:0000259" key="2">
    <source>
        <dbReference type="Pfam" id="PF04917"/>
    </source>
</evidence>
<organism evidence="3 4">
    <name type="scientific">Thalassospira xiamenensis</name>
    <dbReference type="NCBI Taxonomy" id="220697"/>
    <lineage>
        <taxon>Bacteria</taxon>
        <taxon>Pseudomonadati</taxon>
        <taxon>Pseudomonadota</taxon>
        <taxon>Alphaproteobacteria</taxon>
        <taxon>Rhodospirillales</taxon>
        <taxon>Thalassospiraceae</taxon>
        <taxon>Thalassospira</taxon>
    </lineage>
</organism>
<evidence type="ECO:0000313" key="3">
    <source>
        <dbReference type="EMBL" id="SOC27073.1"/>
    </source>
</evidence>
<evidence type="ECO:0000256" key="1">
    <source>
        <dbReference type="SAM" id="Phobius"/>
    </source>
</evidence>
<reference evidence="3 4" key="1">
    <citation type="submission" date="2017-08" db="EMBL/GenBank/DDBJ databases">
        <authorList>
            <person name="de Groot N.N."/>
        </authorList>
    </citation>
    <scope>NUCLEOTIDE SEQUENCE [LARGE SCALE GENOMIC DNA]</scope>
    <source>
        <strain evidence="3 4">USBA 78</strain>
    </source>
</reference>
<dbReference type="InterPro" id="IPR012902">
    <property type="entry name" value="N_methyl_site"/>
</dbReference>
<feature type="transmembrane region" description="Helical" evidence="1">
    <location>
        <begin position="12"/>
        <end position="35"/>
    </location>
</feature>
<dbReference type="Pfam" id="PF04917">
    <property type="entry name" value="Shufflon_N"/>
    <property type="match status" value="1"/>
</dbReference>
<name>A0A285TX57_9PROT</name>
<feature type="domain" description="Bacterial shufflon protein N-terminal" evidence="2">
    <location>
        <begin position="46"/>
        <end position="309"/>
    </location>
</feature>
<keyword evidence="1" id="KW-0812">Transmembrane</keyword>
<dbReference type="AlphaFoldDB" id="A0A285TX57"/>
<dbReference type="InterPro" id="IPR007001">
    <property type="entry name" value="Shufflon_N"/>
</dbReference>
<dbReference type="PROSITE" id="PS00409">
    <property type="entry name" value="PROKAR_NTER_METHYL"/>
    <property type="match status" value="1"/>
</dbReference>